<dbReference type="STRING" id="1794912.AXX12_09845"/>
<protein>
    <recommendedName>
        <fullName evidence="10">Cobalt transport protein CbiN</fullName>
    </recommendedName>
    <alternativeName>
        <fullName evidence="10">Energy-coupling factor transporter probable substrate-capture protein CbiN</fullName>
        <shortName evidence="10">ECF transporter S component CbiN</shortName>
    </alternativeName>
</protein>
<evidence type="ECO:0000256" key="1">
    <source>
        <dbReference type="ARBA" id="ARBA00022426"/>
    </source>
</evidence>
<keyword evidence="12" id="KW-1185">Reference proteome</keyword>
<evidence type="ECO:0000256" key="7">
    <source>
        <dbReference type="ARBA" id="ARBA00023065"/>
    </source>
</evidence>
<dbReference type="GO" id="GO:0009236">
    <property type="term" value="P:cobalamin biosynthetic process"/>
    <property type="evidence" value="ECO:0007669"/>
    <property type="project" value="UniProtKB-UniRule"/>
</dbReference>
<dbReference type="Proteomes" id="UP000076268">
    <property type="component" value="Unassembled WGS sequence"/>
</dbReference>
<comment type="caution">
    <text evidence="11">The sequence shown here is derived from an EMBL/GenBank/DDBJ whole genome shotgun (WGS) entry which is preliminary data.</text>
</comment>
<dbReference type="EMBL" id="LSGP01000017">
    <property type="protein sequence ID" value="KYZ76706.1"/>
    <property type="molecule type" value="Genomic_DNA"/>
</dbReference>
<comment type="subunit">
    <text evidence="10">Forms an energy-coupling factor (ECF) transporter complex composed of an ATP-binding protein (A component, CbiO), a transmembrane protein (T component, CbiQ) and 2 possible substrate-capture proteins (S components, CbiM and CbiN) of unknown stoichimetry.</text>
</comment>
<organism evidence="11 12">
    <name type="scientific">Anaerosporomusa subterranea</name>
    <dbReference type="NCBI Taxonomy" id="1794912"/>
    <lineage>
        <taxon>Bacteria</taxon>
        <taxon>Bacillati</taxon>
        <taxon>Bacillota</taxon>
        <taxon>Negativicutes</taxon>
        <taxon>Acetonemataceae</taxon>
        <taxon>Anaerosporomusa</taxon>
    </lineage>
</organism>
<evidence type="ECO:0000256" key="5">
    <source>
        <dbReference type="ARBA" id="ARBA00022692"/>
    </source>
</evidence>
<comment type="function">
    <text evidence="10">Part of the energy-coupling factor (ECF) transporter complex CbiMNOQ involved in cobalt import.</text>
</comment>
<accession>A0A154BRX7</accession>
<gene>
    <name evidence="10" type="primary">cbiN</name>
    <name evidence="11" type="ORF">AXX12_09845</name>
</gene>
<comment type="similarity">
    <text evidence="10">Belongs to the CbiN family.</text>
</comment>
<dbReference type="AlphaFoldDB" id="A0A154BRX7"/>
<name>A0A154BRX7_ANASB</name>
<dbReference type="NCBIfam" id="NF002780">
    <property type="entry name" value="PRK02898.1"/>
    <property type="match status" value="1"/>
</dbReference>
<keyword evidence="3 10" id="KW-1003">Cell membrane</keyword>
<keyword evidence="4 10" id="KW-0169">Cobalamin biosynthesis</keyword>
<evidence type="ECO:0000256" key="8">
    <source>
        <dbReference type="ARBA" id="ARBA00023136"/>
    </source>
</evidence>
<evidence type="ECO:0000313" key="11">
    <source>
        <dbReference type="EMBL" id="KYZ76706.1"/>
    </source>
</evidence>
<proteinExistence type="inferred from homology"/>
<comment type="pathway">
    <text evidence="10">Cofactor biosynthesis; adenosylcobalamin biosynthesis.</text>
</comment>
<evidence type="ECO:0000256" key="6">
    <source>
        <dbReference type="ARBA" id="ARBA00022989"/>
    </source>
</evidence>
<sequence length="109" mass="12013">MSEDAFKQDKKNHVMIKNLILSAIVIGLTVIPLSMLRDAEFGGSDDKAEAAITEINSNYTAWFSPIWEPPSAEVESLLFSLQAAVGSGIIFYGLGYMRGRKKQEDATKE</sequence>
<keyword evidence="5 10" id="KW-0812">Transmembrane</keyword>
<evidence type="ECO:0000256" key="2">
    <source>
        <dbReference type="ARBA" id="ARBA00022448"/>
    </source>
</evidence>
<dbReference type="GO" id="GO:0005886">
    <property type="term" value="C:plasma membrane"/>
    <property type="evidence" value="ECO:0007669"/>
    <property type="project" value="UniProtKB-SubCell"/>
</dbReference>
<comment type="subcellular location">
    <subcellularLocation>
        <location evidence="10">Cell membrane</location>
        <topology evidence="10">Multi-pass membrane protein</topology>
    </subcellularLocation>
</comment>
<dbReference type="HAMAP" id="MF_00330">
    <property type="entry name" value="CbiN"/>
    <property type="match status" value="1"/>
</dbReference>
<keyword evidence="2 10" id="KW-0813">Transport</keyword>
<keyword evidence="7 10" id="KW-0406">Ion transport</keyword>
<dbReference type="PANTHER" id="PTHR38662:SF1">
    <property type="entry name" value="COBALT TRANSPORT PROTEIN CBIN"/>
    <property type="match status" value="1"/>
</dbReference>
<keyword evidence="1 10" id="KW-0171">Cobalt transport</keyword>
<reference evidence="11 12" key="1">
    <citation type="submission" date="2016-02" db="EMBL/GenBank/DDBJ databases">
        <title>Anaerosporomusa subterraneum gen. nov., sp. nov., a spore-forming obligate anaerobe isolated from saprolite.</title>
        <authorList>
            <person name="Choi J.K."/>
            <person name="Shah M."/>
            <person name="Yee N."/>
        </authorList>
    </citation>
    <scope>NUCLEOTIDE SEQUENCE [LARGE SCALE GENOMIC DNA]</scope>
    <source>
        <strain evidence="11 12">RU4</strain>
    </source>
</reference>
<dbReference type="PANTHER" id="PTHR38662">
    <property type="entry name" value="COBALT TRANSPORT PROTEIN CBIN"/>
    <property type="match status" value="1"/>
</dbReference>
<dbReference type="OrthoDB" id="1551318at2"/>
<dbReference type="RefSeq" id="WP_066242627.1">
    <property type="nucleotide sequence ID" value="NZ_LSGP01000017.1"/>
</dbReference>
<evidence type="ECO:0000256" key="10">
    <source>
        <dbReference type="HAMAP-Rule" id="MF_00330"/>
    </source>
</evidence>
<evidence type="ECO:0000256" key="3">
    <source>
        <dbReference type="ARBA" id="ARBA00022475"/>
    </source>
</evidence>
<dbReference type="UniPathway" id="UPA00148"/>
<evidence type="ECO:0000256" key="9">
    <source>
        <dbReference type="ARBA" id="ARBA00023285"/>
    </source>
</evidence>
<feature type="transmembrane region" description="Helical" evidence="10">
    <location>
        <begin position="77"/>
        <end position="94"/>
    </location>
</feature>
<keyword evidence="9 10" id="KW-0170">Cobalt</keyword>
<evidence type="ECO:0000313" key="12">
    <source>
        <dbReference type="Proteomes" id="UP000076268"/>
    </source>
</evidence>
<dbReference type="GO" id="GO:0015087">
    <property type="term" value="F:cobalt ion transmembrane transporter activity"/>
    <property type="evidence" value="ECO:0007669"/>
    <property type="project" value="UniProtKB-UniRule"/>
</dbReference>
<keyword evidence="8 10" id="KW-0472">Membrane</keyword>
<dbReference type="Pfam" id="PF02553">
    <property type="entry name" value="CbiN"/>
    <property type="match status" value="1"/>
</dbReference>
<evidence type="ECO:0000256" key="4">
    <source>
        <dbReference type="ARBA" id="ARBA00022573"/>
    </source>
</evidence>
<keyword evidence="6 10" id="KW-1133">Transmembrane helix</keyword>
<feature type="transmembrane region" description="Helical" evidence="10">
    <location>
        <begin position="16"/>
        <end position="36"/>
    </location>
</feature>
<dbReference type="InterPro" id="IPR003705">
    <property type="entry name" value="CbiN"/>
</dbReference>